<reference evidence="1" key="1">
    <citation type="submission" date="2021-01" db="EMBL/GenBank/DDBJ databases">
        <title>Genomic Encyclopedia of Type Strains, Phase IV (KMG-IV): sequencing the most valuable type-strain genomes for metagenomic binning, comparative biology and taxonomic classification.</title>
        <authorList>
            <person name="Goeker M."/>
        </authorList>
    </citation>
    <scope>NUCLEOTIDE SEQUENCE</scope>
    <source>
        <strain evidence="1">DSM 21943</strain>
    </source>
</reference>
<dbReference type="Proteomes" id="UP001179280">
    <property type="component" value="Unassembled WGS sequence"/>
</dbReference>
<evidence type="ECO:0000313" key="1">
    <source>
        <dbReference type="EMBL" id="MBM7838565.1"/>
    </source>
</evidence>
<protein>
    <submittedName>
        <fullName evidence="1">Uncharacterized protein</fullName>
    </submittedName>
</protein>
<accession>A0ABS2STI7</accession>
<keyword evidence="2" id="KW-1185">Reference proteome</keyword>
<comment type="caution">
    <text evidence="1">The sequence shown here is derived from an EMBL/GenBank/DDBJ whole genome shotgun (WGS) entry which is preliminary data.</text>
</comment>
<evidence type="ECO:0000313" key="2">
    <source>
        <dbReference type="Proteomes" id="UP001179280"/>
    </source>
</evidence>
<proteinExistence type="predicted"/>
<organism evidence="1 2">
    <name type="scientific">Shouchella xiaoxiensis</name>
    <dbReference type="NCBI Taxonomy" id="766895"/>
    <lineage>
        <taxon>Bacteria</taxon>
        <taxon>Bacillati</taxon>
        <taxon>Bacillota</taxon>
        <taxon>Bacilli</taxon>
        <taxon>Bacillales</taxon>
        <taxon>Bacillaceae</taxon>
        <taxon>Shouchella</taxon>
    </lineage>
</organism>
<dbReference type="RefSeq" id="WP_204465772.1">
    <property type="nucleotide sequence ID" value="NZ_JAFBCV010000004.1"/>
</dbReference>
<name>A0ABS2STI7_9BACI</name>
<gene>
    <name evidence="1" type="ORF">JOC54_001821</name>
</gene>
<dbReference type="EMBL" id="JAFBCV010000004">
    <property type="protein sequence ID" value="MBM7838565.1"/>
    <property type="molecule type" value="Genomic_DNA"/>
</dbReference>
<sequence>MIDSLKKQFGWKSADFNEEGFIQTDVGLKRISNWNDKALLEWHIQWRDECNVTPYIIMDRMIRTKAGKPFVELEGSFTTVHDVIQQESQQRGLEKHWGVYIGKTISLGRKQKQKKEMEIREFSKLTSLFPQVTVEEKKQLSGFIAEADKRMKRAEKIIKEAEQQLPVMDYFHTDGKQVVTMLLINGSQQKPVPGFHSLMTFLREWHKENGEDSLHQLLNYIDEKALLTDDEKKWMIAEALVVDELKPFLLAVETEEAVDVPGFLTEVSDEWDQSKRFIASFATWLDRKKVIS</sequence>